<dbReference type="AlphaFoldDB" id="A0A0A8E6U8"/>
<evidence type="ECO:0000313" key="9">
    <source>
        <dbReference type="Proteomes" id="UP000031129"/>
    </source>
</evidence>
<keyword evidence="4 7" id="KW-0812">Transmembrane</keyword>
<dbReference type="InterPro" id="IPR052518">
    <property type="entry name" value="CHR_Transporter"/>
</dbReference>
<evidence type="ECO:0000313" key="8">
    <source>
        <dbReference type="EMBL" id="AJC49950.1"/>
    </source>
</evidence>
<reference evidence="8 9" key="1">
    <citation type="journal article" date="2015" name="Genome Announc.">
        <title>Complete Genome Sequence of Mycoplasma flocculare Strain Ms42T (ATCC 27399T).</title>
        <authorList>
            <person name="Calcutt M.J."/>
            <person name="Foecking M.F."/>
            <person name="Heidari M.B."/>
            <person name="McIntosh M.A."/>
        </authorList>
    </citation>
    <scope>NUCLEOTIDE SEQUENCE [LARGE SCALE GENOMIC DNA]</scope>
    <source>
        <strain evidence="9">ATCC 27399</strain>
    </source>
</reference>
<sequence length="201" mass="22915">MHLNLTITTKIKDFFSFMWFIIKISLISFGGGNALMPIIFSQAVTKKGWISKSDFDKGLILTNLLPGPSVIQMISLIAIKKLGAFFGVLVTFLGIIPHIFLFLLVLYGASFLPKRYLIVFNLAIFSTIIGILLGFSYIYWKNGKKSLNFAVYFGILISSFAYCFFIPSPYNLSLIPLFAVIFIYLCWFLIKKWKRKNDNTN</sequence>
<name>A0A0A8E6U8_MESFC</name>
<evidence type="ECO:0000256" key="1">
    <source>
        <dbReference type="ARBA" id="ARBA00004651"/>
    </source>
</evidence>
<feature type="transmembrane region" description="Helical" evidence="7">
    <location>
        <begin position="20"/>
        <end position="40"/>
    </location>
</feature>
<comment type="similarity">
    <text evidence="2">Belongs to the chromate ion transporter (CHR) (TC 2.A.51) family.</text>
</comment>
<feature type="transmembrane region" description="Helical" evidence="7">
    <location>
        <begin position="60"/>
        <end position="79"/>
    </location>
</feature>
<accession>A0A0A8E6U8</accession>
<dbReference type="RefSeq" id="WP_002557790.1">
    <property type="nucleotide sequence ID" value="NZ_CP007585.1"/>
</dbReference>
<keyword evidence="9" id="KW-1185">Reference proteome</keyword>
<dbReference type="GO" id="GO:0015109">
    <property type="term" value="F:chromate transmembrane transporter activity"/>
    <property type="evidence" value="ECO:0007669"/>
    <property type="project" value="InterPro"/>
</dbReference>
<keyword evidence="5 7" id="KW-1133">Transmembrane helix</keyword>
<dbReference type="InterPro" id="IPR003370">
    <property type="entry name" value="Chromate_transpt"/>
</dbReference>
<dbReference type="PANTHER" id="PTHR43663:SF1">
    <property type="entry name" value="CHROMATE TRANSPORTER"/>
    <property type="match status" value="1"/>
</dbReference>
<feature type="transmembrane region" description="Helical" evidence="7">
    <location>
        <begin position="147"/>
        <end position="167"/>
    </location>
</feature>
<evidence type="ECO:0000256" key="3">
    <source>
        <dbReference type="ARBA" id="ARBA00022475"/>
    </source>
</evidence>
<feature type="transmembrane region" description="Helical" evidence="7">
    <location>
        <begin position="173"/>
        <end position="190"/>
    </location>
</feature>
<dbReference type="STRING" id="743971.MYF_02255"/>
<dbReference type="KEGG" id="mfq:MYF_02255"/>
<dbReference type="PANTHER" id="PTHR43663">
    <property type="entry name" value="CHROMATE TRANSPORT PROTEIN-RELATED"/>
    <property type="match status" value="1"/>
</dbReference>
<evidence type="ECO:0000256" key="5">
    <source>
        <dbReference type="ARBA" id="ARBA00022989"/>
    </source>
</evidence>
<evidence type="ECO:0000256" key="6">
    <source>
        <dbReference type="ARBA" id="ARBA00023136"/>
    </source>
</evidence>
<evidence type="ECO:0000256" key="2">
    <source>
        <dbReference type="ARBA" id="ARBA00005262"/>
    </source>
</evidence>
<dbReference type="EMBL" id="CP007585">
    <property type="protein sequence ID" value="AJC49950.1"/>
    <property type="molecule type" value="Genomic_DNA"/>
</dbReference>
<dbReference type="Pfam" id="PF02417">
    <property type="entry name" value="Chromate_transp"/>
    <property type="match status" value="1"/>
</dbReference>
<comment type="subcellular location">
    <subcellularLocation>
        <location evidence="1">Cell membrane</location>
        <topology evidence="1">Multi-pass membrane protein</topology>
    </subcellularLocation>
</comment>
<dbReference type="GO" id="GO:0005886">
    <property type="term" value="C:plasma membrane"/>
    <property type="evidence" value="ECO:0007669"/>
    <property type="project" value="UniProtKB-SubCell"/>
</dbReference>
<evidence type="ECO:0000256" key="7">
    <source>
        <dbReference type="SAM" id="Phobius"/>
    </source>
</evidence>
<proteinExistence type="inferred from homology"/>
<gene>
    <name evidence="8" type="primary">chrA-1</name>
    <name evidence="8" type="ORF">MYF_02255</name>
</gene>
<dbReference type="Proteomes" id="UP000031129">
    <property type="component" value="Chromosome"/>
</dbReference>
<keyword evidence="6 7" id="KW-0472">Membrane</keyword>
<dbReference type="HOGENOM" id="CLU_090306_0_0_14"/>
<protein>
    <submittedName>
        <fullName evidence="8">Chromate transporter</fullName>
    </submittedName>
</protein>
<organism evidence="8 9">
    <name type="scientific">Mesomycoplasma flocculare ATCC 27399</name>
    <dbReference type="NCBI Taxonomy" id="743971"/>
    <lineage>
        <taxon>Bacteria</taxon>
        <taxon>Bacillati</taxon>
        <taxon>Mycoplasmatota</taxon>
        <taxon>Mycoplasmoidales</taxon>
        <taxon>Metamycoplasmataceae</taxon>
        <taxon>Mesomycoplasma</taxon>
    </lineage>
</organism>
<evidence type="ECO:0000256" key="4">
    <source>
        <dbReference type="ARBA" id="ARBA00022692"/>
    </source>
</evidence>
<feature type="transmembrane region" description="Helical" evidence="7">
    <location>
        <begin position="86"/>
        <end position="110"/>
    </location>
</feature>
<feature type="transmembrane region" description="Helical" evidence="7">
    <location>
        <begin position="116"/>
        <end position="140"/>
    </location>
</feature>
<keyword evidence="3" id="KW-1003">Cell membrane</keyword>